<dbReference type="Pfam" id="PF06155">
    <property type="entry name" value="GBBH-like_N"/>
    <property type="match status" value="1"/>
</dbReference>
<comment type="function">
    <text evidence="14">Converts trimethyllysine (TML) into hydroxytrimethyllysine (HTML).</text>
</comment>
<dbReference type="GO" id="GO:0005506">
    <property type="term" value="F:iron ion binding"/>
    <property type="evidence" value="ECO:0007669"/>
    <property type="project" value="InterPro"/>
</dbReference>
<comment type="caution">
    <text evidence="19">The sequence shown here is derived from an EMBL/GenBank/DDBJ whole genome shotgun (WGS) entry which is preliminary data.</text>
</comment>
<evidence type="ECO:0000313" key="20">
    <source>
        <dbReference type="Proteomes" id="UP001321760"/>
    </source>
</evidence>
<sequence length="471" mass="53618">MMRIATFSRCLARGVMLQRQLARPVSTASVGSGSAEVGAPPAASTGPTSEEKQPQLPLRKWSVWRKISRVFSYQEGLFIVPISLKDEAGSATKRQLLPWIWLRDQCRCASCVNQDTQQRQVKTFEIPRGLWGRVKLRQDASKETEQVDIMWSDGHFSTYDGSFLHYYTVADERPNPSVPGRYNESWGAKGPKQPPIVQYKKVMETEEGVRILTDLIKRRGFAFVDGTPYGDPEHTKRLLERIAFIRITHYGGFYDFTADLAMADTAYTNISLPAHTDTTYFDDPAGLQAFHMLSHEPDASSKDANSLGGESLLVDGFNAALTLKKVAPRAYQILSEVPLPWHASGNKGIAITPERTYPVFELSDNGKRLVRVRWNNDDRGVVPFHPKYSPNEWYEAASRWNALLEDEKLQYWEQLKPGRTLIFDNWRVLHGRNAFTGKRRICGAYINRNDFMSRWRTLNRTPEEVNRVVIG</sequence>
<dbReference type="PANTHER" id="PTHR10696">
    <property type="entry name" value="GAMMA-BUTYROBETAINE HYDROXYLASE-RELATED"/>
    <property type="match status" value="1"/>
</dbReference>
<dbReference type="GO" id="GO:0050353">
    <property type="term" value="F:trimethyllysine dioxygenase activity"/>
    <property type="evidence" value="ECO:0007669"/>
    <property type="project" value="UniProtKB-EC"/>
</dbReference>
<evidence type="ECO:0000256" key="13">
    <source>
        <dbReference type="ARBA" id="ARBA00032283"/>
    </source>
</evidence>
<evidence type="ECO:0000256" key="8">
    <source>
        <dbReference type="ARBA" id="ARBA00022964"/>
    </source>
</evidence>
<keyword evidence="20" id="KW-1185">Reference proteome</keyword>
<evidence type="ECO:0000256" key="6">
    <source>
        <dbReference type="ARBA" id="ARBA00022723"/>
    </source>
</evidence>
<protein>
    <recommendedName>
        <fullName evidence="5">trimethyllysine dioxygenase</fullName>
        <ecNumber evidence="5">1.14.11.8</ecNumber>
    </recommendedName>
    <alternativeName>
        <fullName evidence="12">Epsilon-trimethyllysine 2-oxoglutarate dioxygenase</fullName>
    </alternativeName>
    <alternativeName>
        <fullName evidence="11">TML hydroxylase</fullName>
    </alternativeName>
    <alternativeName>
        <fullName evidence="13">TML-alpha-ketoglutarate dioxygenase</fullName>
    </alternativeName>
</protein>
<evidence type="ECO:0000256" key="5">
    <source>
        <dbReference type="ARBA" id="ARBA00012267"/>
    </source>
</evidence>
<dbReference type="GO" id="GO:0045329">
    <property type="term" value="P:carnitine biosynthetic process"/>
    <property type="evidence" value="ECO:0007669"/>
    <property type="project" value="UniProtKB-KW"/>
</dbReference>
<name>A0AAV9GW54_9PEZI</name>
<feature type="domain" description="TauD/TfdA-like" evidence="17">
    <location>
        <begin position="196"/>
        <end position="445"/>
    </location>
</feature>
<evidence type="ECO:0000256" key="11">
    <source>
        <dbReference type="ARBA" id="ARBA00030363"/>
    </source>
</evidence>
<dbReference type="InterPro" id="IPR003819">
    <property type="entry name" value="TauD/TfdA-like"/>
</dbReference>
<dbReference type="InterPro" id="IPR042098">
    <property type="entry name" value="TauD-like_sf"/>
</dbReference>
<evidence type="ECO:0000256" key="2">
    <source>
        <dbReference type="ARBA" id="ARBA00001961"/>
    </source>
</evidence>
<dbReference type="Gene3D" id="3.30.2020.30">
    <property type="match status" value="1"/>
</dbReference>
<comment type="similarity">
    <text evidence="4">Belongs to the gamma-BBH/TMLD family.</text>
</comment>
<accession>A0AAV9GW54</accession>
<evidence type="ECO:0000313" key="19">
    <source>
        <dbReference type="EMBL" id="KAK4453184.1"/>
    </source>
</evidence>
<dbReference type="EC" id="1.14.11.8" evidence="5"/>
<dbReference type="AlphaFoldDB" id="A0AAV9GW54"/>
<dbReference type="CDD" id="cd00250">
    <property type="entry name" value="CAS_like"/>
    <property type="match status" value="1"/>
</dbReference>
<dbReference type="SUPFAM" id="SSF51197">
    <property type="entry name" value="Clavaminate synthase-like"/>
    <property type="match status" value="1"/>
</dbReference>
<dbReference type="Gene3D" id="3.60.130.10">
    <property type="entry name" value="Clavaminate synthase-like"/>
    <property type="match status" value="1"/>
</dbReference>
<keyword evidence="6" id="KW-0479">Metal-binding</keyword>
<evidence type="ECO:0000256" key="9">
    <source>
        <dbReference type="ARBA" id="ARBA00023002"/>
    </source>
</evidence>
<keyword evidence="9" id="KW-0560">Oxidoreductase</keyword>
<evidence type="ECO:0000256" key="16">
    <source>
        <dbReference type="SAM" id="MobiDB-lite"/>
    </source>
</evidence>
<dbReference type="InterPro" id="IPR012776">
    <property type="entry name" value="Trimethyllysine_dOase"/>
</dbReference>
<dbReference type="FunFam" id="3.60.130.10:FF:000001">
    <property type="entry name" value="Trimethyllysine dioxygenase, mitochondrial"/>
    <property type="match status" value="1"/>
</dbReference>
<organism evidence="19 20">
    <name type="scientific">Podospora aff. communis PSN243</name>
    <dbReference type="NCBI Taxonomy" id="3040156"/>
    <lineage>
        <taxon>Eukaryota</taxon>
        <taxon>Fungi</taxon>
        <taxon>Dikarya</taxon>
        <taxon>Ascomycota</taxon>
        <taxon>Pezizomycotina</taxon>
        <taxon>Sordariomycetes</taxon>
        <taxon>Sordariomycetidae</taxon>
        <taxon>Sordariales</taxon>
        <taxon>Podosporaceae</taxon>
        <taxon>Podospora</taxon>
    </lineage>
</organism>
<comment type="pathway">
    <text evidence="3">Amine and polyamine biosynthesis; carnitine biosynthesis.</text>
</comment>
<reference evidence="19" key="2">
    <citation type="submission" date="2023-05" db="EMBL/GenBank/DDBJ databases">
        <authorList>
            <consortium name="Lawrence Berkeley National Laboratory"/>
            <person name="Steindorff A."/>
            <person name="Hensen N."/>
            <person name="Bonometti L."/>
            <person name="Westerberg I."/>
            <person name="Brannstrom I.O."/>
            <person name="Guillou S."/>
            <person name="Cros-Aarteil S."/>
            <person name="Calhoun S."/>
            <person name="Haridas S."/>
            <person name="Kuo A."/>
            <person name="Mondo S."/>
            <person name="Pangilinan J."/>
            <person name="Riley R."/>
            <person name="Labutti K."/>
            <person name="Andreopoulos B."/>
            <person name="Lipzen A."/>
            <person name="Chen C."/>
            <person name="Yanf M."/>
            <person name="Daum C."/>
            <person name="Ng V."/>
            <person name="Clum A."/>
            <person name="Ohm R."/>
            <person name="Martin F."/>
            <person name="Silar P."/>
            <person name="Natvig D."/>
            <person name="Lalanne C."/>
            <person name="Gautier V."/>
            <person name="Ament-Velasquez S.L."/>
            <person name="Kruys A."/>
            <person name="Hutchinson M.I."/>
            <person name="Powell A.J."/>
            <person name="Barry K."/>
            <person name="Miller A.N."/>
            <person name="Grigoriev I.V."/>
            <person name="Debuchy R."/>
            <person name="Gladieux P."/>
            <person name="Thoren M.H."/>
            <person name="Johannesson H."/>
        </authorList>
    </citation>
    <scope>NUCLEOTIDE SEQUENCE</scope>
    <source>
        <strain evidence="19">PSN243</strain>
    </source>
</reference>
<evidence type="ECO:0000256" key="15">
    <source>
        <dbReference type="ARBA" id="ARBA00049334"/>
    </source>
</evidence>
<comment type="cofactor">
    <cofactor evidence="1">
        <name>Fe(2+)</name>
        <dbReference type="ChEBI" id="CHEBI:29033"/>
    </cofactor>
</comment>
<evidence type="ECO:0000256" key="1">
    <source>
        <dbReference type="ARBA" id="ARBA00001954"/>
    </source>
</evidence>
<dbReference type="InterPro" id="IPR010376">
    <property type="entry name" value="GBBH-like_N"/>
</dbReference>
<dbReference type="EMBL" id="MU865921">
    <property type="protein sequence ID" value="KAK4453184.1"/>
    <property type="molecule type" value="Genomic_DNA"/>
</dbReference>
<dbReference type="Proteomes" id="UP001321760">
    <property type="component" value="Unassembled WGS sequence"/>
</dbReference>
<evidence type="ECO:0000259" key="17">
    <source>
        <dbReference type="Pfam" id="PF02668"/>
    </source>
</evidence>
<evidence type="ECO:0000256" key="12">
    <source>
        <dbReference type="ARBA" id="ARBA00031778"/>
    </source>
</evidence>
<proteinExistence type="inferred from homology"/>
<evidence type="ECO:0000256" key="3">
    <source>
        <dbReference type="ARBA" id="ARBA00005022"/>
    </source>
</evidence>
<keyword evidence="10" id="KW-0408">Iron</keyword>
<dbReference type="GO" id="GO:0005739">
    <property type="term" value="C:mitochondrion"/>
    <property type="evidence" value="ECO:0007669"/>
    <property type="project" value="TreeGrafter"/>
</dbReference>
<feature type="domain" description="Gamma-butyrobetaine hydroxylase-like N-terminal" evidence="18">
    <location>
        <begin position="93"/>
        <end position="164"/>
    </location>
</feature>
<dbReference type="InterPro" id="IPR038492">
    <property type="entry name" value="GBBH-like_N_sf"/>
</dbReference>
<gene>
    <name evidence="19" type="ORF">QBC34DRAFT_218541</name>
</gene>
<comment type="cofactor">
    <cofactor evidence="2">
        <name>L-ascorbate</name>
        <dbReference type="ChEBI" id="CHEBI:38290"/>
    </cofactor>
</comment>
<reference evidence="19" key="1">
    <citation type="journal article" date="2023" name="Mol. Phylogenet. Evol.">
        <title>Genome-scale phylogeny and comparative genomics of the fungal order Sordariales.</title>
        <authorList>
            <person name="Hensen N."/>
            <person name="Bonometti L."/>
            <person name="Westerberg I."/>
            <person name="Brannstrom I.O."/>
            <person name="Guillou S."/>
            <person name="Cros-Aarteil S."/>
            <person name="Calhoun S."/>
            <person name="Haridas S."/>
            <person name="Kuo A."/>
            <person name="Mondo S."/>
            <person name="Pangilinan J."/>
            <person name="Riley R."/>
            <person name="LaButti K."/>
            <person name="Andreopoulos B."/>
            <person name="Lipzen A."/>
            <person name="Chen C."/>
            <person name="Yan M."/>
            <person name="Daum C."/>
            <person name="Ng V."/>
            <person name="Clum A."/>
            <person name="Steindorff A."/>
            <person name="Ohm R.A."/>
            <person name="Martin F."/>
            <person name="Silar P."/>
            <person name="Natvig D.O."/>
            <person name="Lalanne C."/>
            <person name="Gautier V."/>
            <person name="Ament-Velasquez S.L."/>
            <person name="Kruys A."/>
            <person name="Hutchinson M.I."/>
            <person name="Powell A.J."/>
            <person name="Barry K."/>
            <person name="Miller A.N."/>
            <person name="Grigoriev I.V."/>
            <person name="Debuchy R."/>
            <person name="Gladieux P."/>
            <person name="Hiltunen Thoren M."/>
            <person name="Johannesson H."/>
        </authorList>
    </citation>
    <scope>NUCLEOTIDE SEQUENCE</scope>
    <source>
        <strain evidence="19">PSN243</strain>
    </source>
</reference>
<dbReference type="PANTHER" id="PTHR10696:SF51">
    <property type="entry name" value="TRIMETHYLLYSINE DIOXYGENASE, MITOCHONDRIAL"/>
    <property type="match status" value="1"/>
</dbReference>
<dbReference type="NCBIfam" id="TIGR02410">
    <property type="entry name" value="carnitine_TMLD"/>
    <property type="match status" value="1"/>
</dbReference>
<dbReference type="InterPro" id="IPR050411">
    <property type="entry name" value="AlphaKG_dependent_hydroxylases"/>
</dbReference>
<feature type="region of interest" description="Disordered" evidence="16">
    <location>
        <begin position="30"/>
        <end position="54"/>
    </location>
</feature>
<comment type="catalytic activity">
    <reaction evidence="15">
        <text>N(6),N(6),N(6)-trimethyl-L-lysine + 2-oxoglutarate + O2 = (3S)-3-hydroxy-N(6),N(6),N(6)-trimethyl-L-lysine + succinate + CO2</text>
        <dbReference type="Rhea" id="RHEA:14181"/>
        <dbReference type="ChEBI" id="CHEBI:15379"/>
        <dbReference type="ChEBI" id="CHEBI:16526"/>
        <dbReference type="ChEBI" id="CHEBI:16810"/>
        <dbReference type="ChEBI" id="CHEBI:30031"/>
        <dbReference type="ChEBI" id="CHEBI:58100"/>
        <dbReference type="ChEBI" id="CHEBI:141499"/>
        <dbReference type="EC" id="1.14.11.8"/>
    </reaction>
</comment>
<evidence type="ECO:0000259" key="18">
    <source>
        <dbReference type="Pfam" id="PF06155"/>
    </source>
</evidence>
<dbReference type="Pfam" id="PF02668">
    <property type="entry name" value="TauD"/>
    <property type="match status" value="1"/>
</dbReference>
<evidence type="ECO:0000256" key="14">
    <source>
        <dbReference type="ARBA" id="ARBA00046008"/>
    </source>
</evidence>
<keyword evidence="7" id="KW-0124">Carnitine biosynthesis</keyword>
<keyword evidence="8 19" id="KW-0223">Dioxygenase</keyword>
<evidence type="ECO:0000256" key="4">
    <source>
        <dbReference type="ARBA" id="ARBA00008654"/>
    </source>
</evidence>
<evidence type="ECO:0000256" key="7">
    <source>
        <dbReference type="ARBA" id="ARBA00022873"/>
    </source>
</evidence>
<evidence type="ECO:0000256" key="10">
    <source>
        <dbReference type="ARBA" id="ARBA00023004"/>
    </source>
</evidence>